<evidence type="ECO:0000313" key="1">
    <source>
        <dbReference type="EMBL" id="MBR0683053.1"/>
    </source>
</evidence>
<reference evidence="1" key="2">
    <citation type="journal article" date="2021" name="Syst. Appl. Microbiol.">
        <title>Roseomonas hellenica sp. nov., isolated from roots of wild-growing Alkanna tinctoria.</title>
        <authorList>
            <person name="Rat A."/>
            <person name="Naranjo H.D."/>
            <person name="Lebbe L."/>
            <person name="Cnockaert M."/>
            <person name="Krigas N."/>
            <person name="Grigoriadou K."/>
            <person name="Maloupa E."/>
            <person name="Willems A."/>
        </authorList>
    </citation>
    <scope>NUCLEOTIDE SEQUENCE</scope>
    <source>
        <strain evidence="1">LMG 31228</strain>
    </source>
</reference>
<proteinExistence type="predicted"/>
<reference evidence="1" key="1">
    <citation type="submission" date="2020-01" db="EMBL/GenBank/DDBJ databases">
        <authorList>
            <person name="Rat A."/>
        </authorList>
    </citation>
    <scope>NUCLEOTIDE SEQUENCE</scope>
    <source>
        <strain evidence="1">LMG 31228</strain>
    </source>
</reference>
<organism evidence="1 2">
    <name type="scientific">Neoroseomonas eburnea</name>
    <dbReference type="NCBI Taxonomy" id="1346889"/>
    <lineage>
        <taxon>Bacteria</taxon>
        <taxon>Pseudomonadati</taxon>
        <taxon>Pseudomonadota</taxon>
        <taxon>Alphaproteobacteria</taxon>
        <taxon>Acetobacterales</taxon>
        <taxon>Acetobacteraceae</taxon>
        <taxon>Neoroseomonas</taxon>
    </lineage>
</organism>
<evidence type="ECO:0000313" key="2">
    <source>
        <dbReference type="Proteomes" id="UP001138709"/>
    </source>
</evidence>
<sequence length="186" mass="19948">MVMRTGRVLTLDLKPTVGRSSTRFLLVKSKRVVAAQPQPAQHEGEPLTPAAARAALKRAYSRGAAAAAELLSGPDMLSSDALAERLGLSREAVHQKRRRGELLGLEGAKRGMRFPAWQIGPNGRPPAALPALHEALGEPWAVYRFLRQRHPELGMRTGLEAVTDPRQAAEALALARRGGDFGPAGA</sequence>
<keyword evidence="2" id="KW-1185">Reference proteome</keyword>
<dbReference type="AlphaFoldDB" id="A0A9X9XH67"/>
<dbReference type="Proteomes" id="UP001138709">
    <property type="component" value="Unassembled WGS sequence"/>
</dbReference>
<gene>
    <name evidence="1" type="ORF">GXW74_21365</name>
</gene>
<dbReference type="EMBL" id="JAAEDL010000026">
    <property type="protein sequence ID" value="MBR0683053.1"/>
    <property type="molecule type" value="Genomic_DNA"/>
</dbReference>
<accession>A0A9X9XH67</accession>
<protein>
    <submittedName>
        <fullName evidence="1">XRE family transcriptional regulator</fullName>
    </submittedName>
</protein>
<comment type="caution">
    <text evidence="1">The sequence shown here is derived from an EMBL/GenBank/DDBJ whole genome shotgun (WGS) entry which is preliminary data.</text>
</comment>
<name>A0A9X9XH67_9PROT</name>
<dbReference type="RefSeq" id="WP_211848591.1">
    <property type="nucleotide sequence ID" value="NZ_JAAEDL010000026.1"/>
</dbReference>